<sequence>MRNPPQPLPENLWGERWRFASLSAIELSEAFTGRLIPVIEMPDDLAPIKLGIASDVAVPGVVIDGGRRSLQLARWLQAARPISLMAIAGAPDGLILEAGEADRWIVATFDDPEVRSAAQLYEQRKQASKGLHFLLVQPDDSGMTYTGVWLLKHQDSNILSKLD</sequence>
<dbReference type="InterPro" id="IPR009472">
    <property type="entry name" value="Tab2-like"/>
</dbReference>
<reference evidence="2 3" key="1">
    <citation type="submission" date="2018-02" db="EMBL/GenBank/DDBJ databases">
        <authorList>
            <person name="Cohen D.B."/>
            <person name="Kent A.D."/>
        </authorList>
    </citation>
    <scope>NUCLEOTIDE SEQUENCE [LARGE SCALE GENOMIC DNA]</scope>
    <source>
        <strain evidence="2 3">ULC007</strain>
    </source>
</reference>
<reference evidence="2 3" key="2">
    <citation type="submission" date="2018-03" db="EMBL/GenBank/DDBJ databases">
        <title>The ancient ancestry and fast evolution of plastids.</title>
        <authorList>
            <person name="Moore K.R."/>
            <person name="Magnabosco C."/>
            <person name="Momper L."/>
            <person name="Gold D.A."/>
            <person name="Bosak T."/>
            <person name="Fournier G.P."/>
        </authorList>
    </citation>
    <scope>NUCLEOTIDE SEQUENCE [LARGE SCALE GENOMIC DNA]</scope>
    <source>
        <strain evidence="2 3">ULC007</strain>
    </source>
</reference>
<dbReference type="PANTHER" id="PTHR34556:SF2">
    <property type="entry name" value="PROTEIN TAB2 HOMOLOG, CHLOROPLASTIC"/>
    <property type="match status" value="1"/>
</dbReference>
<proteinExistence type="predicted"/>
<dbReference type="OrthoDB" id="420270at2"/>
<evidence type="ECO:0000313" key="2">
    <source>
        <dbReference type="EMBL" id="PSB17215.1"/>
    </source>
</evidence>
<dbReference type="GO" id="GO:0003723">
    <property type="term" value="F:RNA binding"/>
    <property type="evidence" value="ECO:0007669"/>
    <property type="project" value="InterPro"/>
</dbReference>
<comment type="caution">
    <text evidence="2">The sequence shown here is derived from an EMBL/GenBank/DDBJ whole genome shotgun (WGS) entry which is preliminary data.</text>
</comment>
<keyword evidence="3" id="KW-1185">Reference proteome</keyword>
<name>A0A2T1D9M9_9CYAN</name>
<evidence type="ECO:0000259" key="1">
    <source>
        <dbReference type="Pfam" id="PF20429"/>
    </source>
</evidence>
<gene>
    <name evidence="2" type="ORF">C7B65_19520</name>
</gene>
<organism evidence="2 3">
    <name type="scientific">Phormidesmis priestleyi ULC007</name>
    <dbReference type="NCBI Taxonomy" id="1920490"/>
    <lineage>
        <taxon>Bacteria</taxon>
        <taxon>Bacillati</taxon>
        <taxon>Cyanobacteriota</taxon>
        <taxon>Cyanophyceae</taxon>
        <taxon>Leptolyngbyales</taxon>
        <taxon>Leptolyngbyaceae</taxon>
        <taxon>Phormidesmis</taxon>
    </lineage>
</organism>
<dbReference type="Pfam" id="PF20429">
    <property type="entry name" value="Tab2-like_C"/>
    <property type="match status" value="1"/>
</dbReference>
<evidence type="ECO:0000313" key="3">
    <source>
        <dbReference type="Proteomes" id="UP000238634"/>
    </source>
</evidence>
<dbReference type="Proteomes" id="UP000238634">
    <property type="component" value="Unassembled WGS sequence"/>
</dbReference>
<dbReference type="RefSeq" id="WP_073074076.1">
    <property type="nucleotide sequence ID" value="NZ_MPPI01000029.1"/>
</dbReference>
<dbReference type="STRING" id="1920490.GCA_001895925_05184"/>
<protein>
    <submittedName>
        <fullName evidence="2">DUF1092 domain-containing protein</fullName>
    </submittedName>
</protein>
<feature type="domain" description="RNA-binding protein Tab2/Atab2 C-terminal" evidence="1">
    <location>
        <begin position="3"/>
        <end position="152"/>
    </location>
</feature>
<dbReference type="PANTHER" id="PTHR34556">
    <property type="match status" value="1"/>
</dbReference>
<dbReference type="AlphaFoldDB" id="A0A2T1D9M9"/>
<dbReference type="EMBL" id="PVWG01000031">
    <property type="protein sequence ID" value="PSB17215.1"/>
    <property type="molecule type" value="Genomic_DNA"/>
</dbReference>
<dbReference type="InterPro" id="IPR046761">
    <property type="entry name" value="Tab2-like_C"/>
</dbReference>
<accession>A0A2T1D9M9</accession>